<feature type="non-terminal residue" evidence="1">
    <location>
        <position position="1"/>
    </location>
</feature>
<dbReference type="EMBL" id="FN656376">
    <property type="protein sequence ID" value="CBY41313.1"/>
    <property type="molecule type" value="Genomic_DNA"/>
</dbReference>
<organism evidence="1">
    <name type="scientific">Oikopleura dioica</name>
    <name type="common">Tunicate</name>
    <dbReference type="NCBI Taxonomy" id="34765"/>
    <lineage>
        <taxon>Eukaryota</taxon>
        <taxon>Metazoa</taxon>
        <taxon>Chordata</taxon>
        <taxon>Tunicata</taxon>
        <taxon>Appendicularia</taxon>
        <taxon>Copelata</taxon>
        <taxon>Oikopleuridae</taxon>
        <taxon>Oikopleura</taxon>
    </lineage>
</organism>
<reference evidence="1" key="1">
    <citation type="journal article" date="2010" name="Science">
        <title>Plasticity of animal genome architecture unmasked by rapid evolution of a pelagic tunicate.</title>
        <authorList>
            <person name="Denoeud F."/>
            <person name="Henriet S."/>
            <person name="Mungpakdee S."/>
            <person name="Aury J.M."/>
            <person name="Da Silva C."/>
            <person name="Brinkmann H."/>
            <person name="Mikhaleva J."/>
            <person name="Olsen L.C."/>
            <person name="Jubin C."/>
            <person name="Canestro C."/>
            <person name="Bouquet J.M."/>
            <person name="Danks G."/>
            <person name="Poulain J."/>
            <person name="Campsteijn C."/>
            <person name="Adamski M."/>
            <person name="Cross I."/>
            <person name="Yadetie F."/>
            <person name="Muffato M."/>
            <person name="Louis A."/>
            <person name="Butcher S."/>
            <person name="Tsagkogeorga G."/>
            <person name="Konrad A."/>
            <person name="Singh S."/>
            <person name="Jensen M.F."/>
            <person name="Cong E.H."/>
            <person name="Eikeseth-Otteraa H."/>
            <person name="Noel B."/>
            <person name="Anthouard V."/>
            <person name="Porcel B.M."/>
            <person name="Kachouri-Lafond R."/>
            <person name="Nishino A."/>
            <person name="Ugolini M."/>
            <person name="Chourrout P."/>
            <person name="Nishida H."/>
            <person name="Aasland R."/>
            <person name="Huzurbazar S."/>
            <person name="Westhof E."/>
            <person name="Delsuc F."/>
            <person name="Lehrach H."/>
            <person name="Reinhardt R."/>
            <person name="Weissenbach J."/>
            <person name="Roy S.W."/>
            <person name="Artiguenave F."/>
            <person name="Postlethwait J.H."/>
            <person name="Manak J.R."/>
            <person name="Thompson E.M."/>
            <person name="Jaillon O."/>
            <person name="Du Pasquier L."/>
            <person name="Boudinot P."/>
            <person name="Liberles D.A."/>
            <person name="Volff J.N."/>
            <person name="Philippe H."/>
            <person name="Lenhard B."/>
            <person name="Roest Crollius H."/>
            <person name="Wincker P."/>
            <person name="Chourrout D."/>
        </authorList>
    </citation>
    <scope>NUCLEOTIDE SEQUENCE [LARGE SCALE GENOMIC DNA]</scope>
</reference>
<dbReference type="Proteomes" id="UP000011014">
    <property type="component" value="Unassembled WGS sequence"/>
</dbReference>
<accession>E4Z0T5</accession>
<gene>
    <name evidence="1" type="ORF">GSOID_T00023377001</name>
</gene>
<protein>
    <submittedName>
        <fullName evidence="1">Uncharacterized protein</fullName>
    </submittedName>
</protein>
<name>E4Z0T5_OIKDI</name>
<evidence type="ECO:0000313" key="1">
    <source>
        <dbReference type="EMBL" id="CBY41313.1"/>
    </source>
</evidence>
<sequence>AITKVFLWDELSL</sequence>
<proteinExistence type="predicted"/>